<dbReference type="EMBL" id="HG994358">
    <property type="protein sequence ID" value="CAF2264343.1"/>
    <property type="molecule type" value="Genomic_DNA"/>
</dbReference>
<reference evidence="2" key="1">
    <citation type="submission" date="2021-01" db="EMBL/GenBank/DDBJ databases">
        <authorList>
            <consortium name="Genoscope - CEA"/>
            <person name="William W."/>
        </authorList>
    </citation>
    <scope>NUCLEOTIDE SEQUENCE</scope>
</reference>
<proteinExistence type="predicted"/>
<feature type="region of interest" description="Disordered" evidence="1">
    <location>
        <begin position="28"/>
        <end position="114"/>
    </location>
</feature>
<dbReference type="Proteomes" id="UP001295469">
    <property type="component" value="Chromosome A04"/>
</dbReference>
<evidence type="ECO:0000313" key="2">
    <source>
        <dbReference type="EMBL" id="CAF2264343.1"/>
    </source>
</evidence>
<organism evidence="2">
    <name type="scientific">Brassica napus</name>
    <name type="common">Rape</name>
    <dbReference type="NCBI Taxonomy" id="3708"/>
    <lineage>
        <taxon>Eukaryota</taxon>
        <taxon>Viridiplantae</taxon>
        <taxon>Streptophyta</taxon>
        <taxon>Embryophyta</taxon>
        <taxon>Tracheophyta</taxon>
        <taxon>Spermatophyta</taxon>
        <taxon>Magnoliopsida</taxon>
        <taxon>eudicotyledons</taxon>
        <taxon>Gunneridae</taxon>
        <taxon>Pentapetalae</taxon>
        <taxon>rosids</taxon>
        <taxon>malvids</taxon>
        <taxon>Brassicales</taxon>
        <taxon>Brassicaceae</taxon>
        <taxon>Brassiceae</taxon>
        <taxon>Brassica</taxon>
    </lineage>
</organism>
<protein>
    <submittedName>
        <fullName evidence="2">(rape) hypothetical protein</fullName>
    </submittedName>
</protein>
<name>A0A817AKS5_BRANA</name>
<sequence>MKALKTHKLRLPSAETATICRVAPPAMADASPVRTTLRADLSINETPHQRNEQDDERTDLSGKQTRKQKVRWRVPPASARAVTRHRTPGYTKNDSSLLSKGKESKNSNPVNDQD</sequence>
<accession>A0A817AKS5</accession>
<dbReference type="AlphaFoldDB" id="A0A817AKS5"/>
<evidence type="ECO:0000256" key="1">
    <source>
        <dbReference type="SAM" id="MobiDB-lite"/>
    </source>
</evidence>
<gene>
    <name evidence="2" type="ORF">DARMORV10_A04P00890.1</name>
</gene>